<evidence type="ECO:0000313" key="2">
    <source>
        <dbReference type="Proteomes" id="UP000439113"/>
    </source>
</evidence>
<evidence type="ECO:0000313" key="1">
    <source>
        <dbReference type="EMBL" id="MTV32600.1"/>
    </source>
</evidence>
<dbReference type="OrthoDB" id="7667044at2"/>
<gene>
    <name evidence="1" type="ORF">GJ654_16560</name>
</gene>
<name>A0A6N8DPV9_RHOAC</name>
<comment type="caution">
    <text evidence="1">The sequence shown here is derived from an EMBL/GenBank/DDBJ whole genome shotgun (WGS) entry which is preliminary data.</text>
</comment>
<dbReference type="EMBL" id="WNKS01000019">
    <property type="protein sequence ID" value="MTV32600.1"/>
    <property type="molecule type" value="Genomic_DNA"/>
</dbReference>
<protein>
    <submittedName>
        <fullName evidence="1">Uncharacterized protein</fullName>
    </submittedName>
</protein>
<reference evidence="1 2" key="1">
    <citation type="submission" date="2019-11" db="EMBL/GenBank/DDBJ databases">
        <title>Whole-genome sequence of a Rhodoblastus acidophilus DSM 142.</title>
        <authorList>
            <person name="Kyndt J.A."/>
            <person name="Meyer T.E."/>
        </authorList>
    </citation>
    <scope>NUCLEOTIDE SEQUENCE [LARGE SCALE GENOMIC DNA]</scope>
    <source>
        <strain evidence="1 2">DSM 142</strain>
    </source>
</reference>
<dbReference type="Proteomes" id="UP000439113">
    <property type="component" value="Unassembled WGS sequence"/>
</dbReference>
<accession>A0A6N8DPV9</accession>
<proteinExistence type="predicted"/>
<dbReference type="AlphaFoldDB" id="A0A6N8DPV9"/>
<dbReference type="RefSeq" id="WP_155447290.1">
    <property type="nucleotide sequence ID" value="NZ_JAOQNR010000018.1"/>
</dbReference>
<organism evidence="1 2">
    <name type="scientific">Rhodoblastus acidophilus</name>
    <name type="common">Rhodopseudomonas acidophila</name>
    <dbReference type="NCBI Taxonomy" id="1074"/>
    <lineage>
        <taxon>Bacteria</taxon>
        <taxon>Pseudomonadati</taxon>
        <taxon>Pseudomonadota</taxon>
        <taxon>Alphaproteobacteria</taxon>
        <taxon>Hyphomicrobiales</taxon>
        <taxon>Rhodoblastaceae</taxon>
        <taxon>Rhodoblastus</taxon>
    </lineage>
</organism>
<sequence>MIGGVAAALFSGLKVPLPRLLLLAILIHLAFAHIRHQSLFAFVATLTLAAPIGERLGAARPLSDWLGKRLNLGVFAGALLVATSLVNAARSPIFHPVPHATPEQALAAVRAAGVSGKVFNNYYFGGFLISQHVPTLIDGRAEFYGAKRIEAYYTVSARSLRDPRKRNRAEILQAKGGFPRERNTISELILRKSYSAAIDETDPEKMRRFVSENDVAWTLLQPGDAAIAAFEKLDGWRRLYADEFAVVHVRDSK</sequence>